<dbReference type="KEGG" id="nhe:NECHADRAFT_96107"/>
<evidence type="ECO:0000256" key="7">
    <source>
        <dbReference type="ARBA" id="ARBA00023242"/>
    </source>
</evidence>
<dbReference type="PANTHER" id="PTHR35784">
    <property type="entry name" value="MEDIATOR OF RNA POLYMERASE II TRANSCRIPTION SUBUNIT 5"/>
    <property type="match status" value="1"/>
</dbReference>
<keyword evidence="12" id="KW-1185">Reference proteome</keyword>
<evidence type="ECO:0000313" key="12">
    <source>
        <dbReference type="Proteomes" id="UP000005206"/>
    </source>
</evidence>
<comment type="subunit">
    <text evidence="9">Component of the Mediator complex.</text>
</comment>
<protein>
    <recommendedName>
        <fullName evidence="3 9">Mediator of RNA polymerase II transcription subunit 5</fullName>
    </recommendedName>
    <alternativeName>
        <fullName evidence="8 9">Mediator complex subunit 5</fullName>
    </alternativeName>
</protein>
<evidence type="ECO:0000256" key="6">
    <source>
        <dbReference type="ARBA" id="ARBA00023163"/>
    </source>
</evidence>
<evidence type="ECO:0000313" key="11">
    <source>
        <dbReference type="EMBL" id="EEU44269.1"/>
    </source>
</evidence>
<dbReference type="InterPro" id="IPR014801">
    <property type="entry name" value="Mediator_Med5_fun"/>
</dbReference>
<comment type="subcellular location">
    <subcellularLocation>
        <location evidence="1 9">Nucleus</location>
    </subcellularLocation>
</comment>
<dbReference type="OrthoDB" id="5322661at2759"/>
<organism evidence="11 12">
    <name type="scientific">Fusarium vanettenii (strain ATCC MYA-4622 / CBS 123669 / FGSC 9596 / NRRL 45880 / 77-13-4)</name>
    <name type="common">Fusarium solani subsp. pisi</name>
    <dbReference type="NCBI Taxonomy" id="660122"/>
    <lineage>
        <taxon>Eukaryota</taxon>
        <taxon>Fungi</taxon>
        <taxon>Dikarya</taxon>
        <taxon>Ascomycota</taxon>
        <taxon>Pezizomycotina</taxon>
        <taxon>Sordariomycetes</taxon>
        <taxon>Hypocreomycetidae</taxon>
        <taxon>Hypocreales</taxon>
        <taxon>Nectriaceae</taxon>
        <taxon>Fusarium</taxon>
        <taxon>Fusarium solani species complex</taxon>
        <taxon>Fusarium vanettenii</taxon>
    </lineage>
</organism>
<comment type="function">
    <text evidence="9">Component of the Mediator complex, a coactivator involved in the regulated transcription of nearly all RNA polymerase II-dependent genes. Mediator functions as a bridge to convey information from gene-specific regulatory proteins to the basal RNA polymerase II transcription machinery. Mediator is recruited to promoters by direct interactions with regulatory proteins and serves as a scaffold for the assembly of a functional preinitiation complex with RNA polymerase II and the general transcription factors.</text>
</comment>
<dbReference type="RefSeq" id="XP_003049982.1">
    <property type="nucleotide sequence ID" value="XM_003049936.1"/>
</dbReference>
<dbReference type="EMBL" id="GG698900">
    <property type="protein sequence ID" value="EEU44269.1"/>
    <property type="molecule type" value="Genomic_DNA"/>
</dbReference>
<feature type="region of interest" description="Disordered" evidence="10">
    <location>
        <begin position="102"/>
        <end position="124"/>
    </location>
</feature>
<dbReference type="GO" id="GO:0006357">
    <property type="term" value="P:regulation of transcription by RNA polymerase II"/>
    <property type="evidence" value="ECO:0007669"/>
    <property type="project" value="InterPro"/>
</dbReference>
<comment type="similarity">
    <text evidence="2 9">Belongs to the Mediator complex subunit 5 family.</text>
</comment>
<dbReference type="GeneID" id="9674767"/>
<name>C7YTM5_FUSV7</name>
<evidence type="ECO:0000256" key="9">
    <source>
        <dbReference type="RuleBase" id="RU364142"/>
    </source>
</evidence>
<evidence type="ECO:0000256" key="3">
    <source>
        <dbReference type="ARBA" id="ARBA00020628"/>
    </source>
</evidence>
<dbReference type="VEuPathDB" id="FungiDB:NECHADRAFT_96107"/>
<evidence type="ECO:0000256" key="5">
    <source>
        <dbReference type="ARBA" id="ARBA00023159"/>
    </source>
</evidence>
<keyword evidence="5 9" id="KW-0010">Activator</keyword>
<gene>
    <name evidence="9" type="primary">MED5</name>
    <name evidence="11" type="ORF">NECHADRAFT_96107</name>
</gene>
<proteinExistence type="inferred from homology"/>
<evidence type="ECO:0000256" key="8">
    <source>
        <dbReference type="ARBA" id="ARBA00031256"/>
    </source>
</evidence>
<keyword evidence="6 9" id="KW-0804">Transcription</keyword>
<dbReference type="PANTHER" id="PTHR35784:SF1">
    <property type="entry name" value="MEDIATOR OF RNA POLYMERASE II TRANSCRIPTION SUBUNIT 5"/>
    <property type="match status" value="1"/>
</dbReference>
<accession>C7YTM5</accession>
<dbReference type="Pfam" id="PF08689">
    <property type="entry name" value="Med5"/>
    <property type="match status" value="1"/>
</dbReference>
<dbReference type="HOGENOM" id="CLU_004096_0_0_1"/>
<dbReference type="eggNOG" id="ENOG502R1HB">
    <property type="taxonomic scope" value="Eukaryota"/>
</dbReference>
<sequence>MDSRTAAQGALRATIDFWKKFVSRCIARRVDTDRFEVLVQQVYAEHPLPPAVIADFFLRPQPSNDNSLDPRIPPYLQALTRLGYIDTPSVLQALYKYSSSHAQAQQPNDGDDKNEAAQPPRTPHIKHWKSSYWAEEAIFYSLTKAVVEGRAIPDSTIALDVVKIISKYMTLFTAASTAFAADMLGQLHSPQIRDEMESARAGLVALLLRLCENDVLVKAVSKPFAKDARKELAASLASFVPTLQLVPELTEKLELFRTETLASLDPADKKKQVANAAMDELLDSTVGLENFVIPEIPISNTRAGLYIYLNAALIGRPILDDNALFSYMNNKYQGDVQSSAIDLILASFDILANAVFRNEGQKDAHLLRSYLINKLPLLLYQLCPPEFPGTSAEFCITEALHHVDTSLFPTASLMFDESRNNNPYTESVREEFCASCVLHGLVQRDHVERILGEISLSDEPSLQKYSKEKLVQDCLSDMDKIQGLILELDKMDGNVGAVCQALIELLRQYCHSKETMSLKLLCSQLAAKPQSLDVILLFEKLPTILEPLCQLLDNWRYEEDQGEYQPVYEEFGSILLLVLAFAYRYNLTATDAGAIGPDSCVAKIIGRGHIARQGNELTEQENGHLGGWIHGLFDTEAGGLGDELMSSCPPQEFYLLVATLFQNIVVAYAHGYLNDESLKGGVEYLVDTFLLPSLVPAIRFLSDYLWVDQKEAKSVIKVLQLILLPSSISGEASTMLSSVKNLIARPLEHALRTYQRRDPKNQDIEPLLRTLKDSIPLSRRTGGADINELESWTSTATNGLASAIKHNIQGLVHWSMHPAINSMPTSYTHRQMLAALKLLGSKRLLHIILDEVRQQTEAGNANSVYDVATSLICAPDAAKDAPVGMLDVNGNMPPTLQRPRTLREMLKAEAEGCKKLQKKDAALAEIVVRLHRRVEMLMVMPEAQAMLQTADMALGDAMAAAASGVQGDSMSVDNMLDVGMGGVPSDLGLGPASAGGSLDPSGDNELFGAFGSQELDNFDWDMDNMV</sequence>
<dbReference type="OMA" id="LYVYINA"/>
<dbReference type="GO" id="GO:0003712">
    <property type="term" value="F:transcription coregulator activity"/>
    <property type="evidence" value="ECO:0007669"/>
    <property type="project" value="InterPro"/>
</dbReference>
<dbReference type="STRING" id="660122.C7YTM5"/>
<evidence type="ECO:0000256" key="10">
    <source>
        <dbReference type="SAM" id="MobiDB-lite"/>
    </source>
</evidence>
<keyword evidence="7 9" id="KW-0539">Nucleus</keyword>
<evidence type="ECO:0000256" key="4">
    <source>
        <dbReference type="ARBA" id="ARBA00023015"/>
    </source>
</evidence>
<evidence type="ECO:0000256" key="2">
    <source>
        <dbReference type="ARBA" id="ARBA00008782"/>
    </source>
</evidence>
<dbReference type="InParanoid" id="C7YTM5"/>
<keyword evidence="4 9" id="KW-0805">Transcription regulation</keyword>
<reference evidence="11 12" key="1">
    <citation type="journal article" date="2009" name="PLoS Genet.">
        <title>The genome of Nectria haematococca: contribution of supernumerary chromosomes to gene expansion.</title>
        <authorList>
            <person name="Coleman J.J."/>
            <person name="Rounsley S.D."/>
            <person name="Rodriguez-Carres M."/>
            <person name="Kuo A."/>
            <person name="Wasmann C.C."/>
            <person name="Grimwood J."/>
            <person name="Schmutz J."/>
            <person name="Taga M."/>
            <person name="White G.J."/>
            <person name="Zhou S."/>
            <person name="Schwartz D.C."/>
            <person name="Freitag M."/>
            <person name="Ma L.J."/>
            <person name="Danchin E.G."/>
            <person name="Henrissat B."/>
            <person name="Coutinho P.M."/>
            <person name="Nelson D.R."/>
            <person name="Straney D."/>
            <person name="Napoli C.A."/>
            <person name="Barker B.M."/>
            <person name="Gribskov M."/>
            <person name="Rep M."/>
            <person name="Kroken S."/>
            <person name="Molnar I."/>
            <person name="Rensing C."/>
            <person name="Kennell J.C."/>
            <person name="Zamora J."/>
            <person name="Farman M.L."/>
            <person name="Selker E.U."/>
            <person name="Salamov A."/>
            <person name="Shapiro H."/>
            <person name="Pangilinan J."/>
            <person name="Lindquist E."/>
            <person name="Lamers C."/>
            <person name="Grigoriev I.V."/>
            <person name="Geiser D.M."/>
            <person name="Covert S.F."/>
            <person name="Temporini E."/>
            <person name="Vanetten H.D."/>
        </authorList>
    </citation>
    <scope>NUCLEOTIDE SEQUENCE [LARGE SCALE GENOMIC DNA]</scope>
    <source>
        <strain evidence="12">ATCC MYA-4622 / CBS 123669 / FGSC 9596 / NRRL 45880 / 77-13-4</strain>
    </source>
</reference>
<dbReference type="AlphaFoldDB" id="C7YTM5"/>
<dbReference type="Proteomes" id="UP000005206">
    <property type="component" value="Chromosome 9"/>
</dbReference>
<dbReference type="GO" id="GO:0016592">
    <property type="term" value="C:mediator complex"/>
    <property type="evidence" value="ECO:0007669"/>
    <property type="project" value="InterPro"/>
</dbReference>
<evidence type="ECO:0000256" key="1">
    <source>
        <dbReference type="ARBA" id="ARBA00004123"/>
    </source>
</evidence>